<dbReference type="Proteomes" id="UP000316238">
    <property type="component" value="Unassembled WGS sequence"/>
</dbReference>
<gene>
    <name evidence="1" type="ORF">CDV28_13715</name>
</gene>
<dbReference type="InterPro" id="IPR011990">
    <property type="entry name" value="TPR-like_helical_dom_sf"/>
</dbReference>
<proteinExistence type="predicted"/>
<accession>A0A521FZH0</accession>
<keyword evidence="2" id="KW-1185">Reference proteome</keyword>
<reference evidence="1" key="1">
    <citation type="submission" date="2017-07" db="EMBL/GenBank/DDBJ databases">
        <title>The cable genome - Insights into the physiology and evolution of filamentous bacteria capable of sulfide oxidation via long distance electron transfer.</title>
        <authorList>
            <person name="Thorup C."/>
            <person name="Bjerg J.T."/>
            <person name="Schreiber L."/>
            <person name="Nielsen L.P."/>
            <person name="Kjeldsen K.U."/>
            <person name="Boesen T."/>
            <person name="Boggild A."/>
            <person name="Meysman F."/>
            <person name="Geelhoed J."/>
            <person name="Schramm A."/>
        </authorList>
    </citation>
    <scope>NUCLEOTIDE SEQUENCE [LARGE SCALE GENOMIC DNA]</scope>
    <source>
        <strain evidence="1">GS</strain>
    </source>
</reference>
<organism evidence="1 2">
    <name type="scientific">Candidatus Electronema aureum</name>
    <dbReference type="NCBI Taxonomy" id="2005002"/>
    <lineage>
        <taxon>Bacteria</taxon>
        <taxon>Pseudomonadati</taxon>
        <taxon>Thermodesulfobacteriota</taxon>
        <taxon>Desulfobulbia</taxon>
        <taxon>Desulfobulbales</taxon>
        <taxon>Desulfobulbaceae</taxon>
        <taxon>Candidatus Electronema</taxon>
    </lineage>
</organism>
<dbReference type="Gene3D" id="1.25.40.10">
    <property type="entry name" value="Tetratricopeptide repeat domain"/>
    <property type="match status" value="1"/>
</dbReference>
<evidence type="ECO:0000313" key="2">
    <source>
        <dbReference type="Proteomes" id="UP000316238"/>
    </source>
</evidence>
<evidence type="ECO:0008006" key="3">
    <source>
        <dbReference type="Google" id="ProtNLM"/>
    </source>
</evidence>
<protein>
    <recommendedName>
        <fullName evidence="3">Tetratricopeptide repeat-containing protein</fullName>
    </recommendedName>
</protein>
<evidence type="ECO:0000313" key="1">
    <source>
        <dbReference type="EMBL" id="TAA74162.1"/>
    </source>
</evidence>
<sequence length="352" mass="39399">MKVCPKCKRRSNDEQCDACKIVFAEYEQQKQEQTSQVYKLISAGELEKAKELAQALSNEFPDSKGDFILLISNINRDLNIAGKYRQAQELFNKGEYSETILLLRNIKAFDPGLSEKVIALRRRAERYIGNSSKVEQAVALFEQKQYGAARTLFQQLSSDNKHKNEVINYLSKIDAIKNGRLREIADCLDRSLFIAVRDKLEGLMSLFPEAEQEQAPLFALLAKRKEISTKLIAAAHKAKEEKRYVEAKVLYSFLIWQDQELSPALLPYLEEIKSRAVVSLADCAEDELVALAELGIVVDEQGIPRPVPLEKESVLAGEQLANIAPVLTSPASSVDFASISVNIDGEEVADFA</sequence>
<dbReference type="EMBL" id="NQJD01000037">
    <property type="protein sequence ID" value="TAA74162.1"/>
    <property type="molecule type" value="Genomic_DNA"/>
</dbReference>
<name>A0A521FZH0_9BACT</name>
<dbReference type="AlphaFoldDB" id="A0A521FZH0"/>
<comment type="caution">
    <text evidence="1">The sequence shown here is derived from an EMBL/GenBank/DDBJ whole genome shotgun (WGS) entry which is preliminary data.</text>
</comment>